<evidence type="ECO:0000313" key="3">
    <source>
        <dbReference type="Proteomes" id="UP000501812"/>
    </source>
</evidence>
<evidence type="ECO:0000256" key="1">
    <source>
        <dbReference type="SAM" id="Phobius"/>
    </source>
</evidence>
<dbReference type="RefSeq" id="WP_169455773.1">
    <property type="nucleotide sequence ID" value="NZ_CP051774.1"/>
</dbReference>
<gene>
    <name evidence="2" type="ORF">HHL09_16795</name>
</gene>
<organism evidence="2 3">
    <name type="scientific">Luteolibacter luteus</name>
    <dbReference type="NCBI Taxonomy" id="2728835"/>
    <lineage>
        <taxon>Bacteria</taxon>
        <taxon>Pseudomonadati</taxon>
        <taxon>Verrucomicrobiota</taxon>
        <taxon>Verrucomicrobiia</taxon>
        <taxon>Verrucomicrobiales</taxon>
        <taxon>Verrucomicrobiaceae</taxon>
        <taxon>Luteolibacter</taxon>
    </lineage>
</organism>
<keyword evidence="1" id="KW-1133">Transmembrane helix</keyword>
<dbReference type="Proteomes" id="UP000501812">
    <property type="component" value="Chromosome"/>
</dbReference>
<proteinExistence type="predicted"/>
<sequence>MLPKLNLVSALAALVFFFLPWVEVECSGEKSATQTGFQTITGTATPAKRSQAHGPKLDSEGESLGTSYLAAFALVGAVSAAVIGFASMIADRADLARATAFLCGCAFICLAIQLVLGFPAETTLREKLRGEQRAEGKPKGPLDDIGREFAQKLATEIKVRPSKWFYLELGALGIPPLLMLGASMGPRRSARD</sequence>
<feature type="transmembrane region" description="Helical" evidence="1">
    <location>
        <begin position="67"/>
        <end position="86"/>
    </location>
</feature>
<feature type="transmembrane region" description="Helical" evidence="1">
    <location>
        <begin position="164"/>
        <end position="182"/>
    </location>
</feature>
<dbReference type="EMBL" id="CP051774">
    <property type="protein sequence ID" value="QJE97373.1"/>
    <property type="molecule type" value="Genomic_DNA"/>
</dbReference>
<keyword evidence="1" id="KW-0472">Membrane</keyword>
<feature type="transmembrane region" description="Helical" evidence="1">
    <location>
        <begin position="98"/>
        <end position="118"/>
    </location>
</feature>
<protein>
    <submittedName>
        <fullName evidence="2">Uncharacterized protein</fullName>
    </submittedName>
</protein>
<name>A0A858RN26_9BACT</name>
<evidence type="ECO:0000313" key="2">
    <source>
        <dbReference type="EMBL" id="QJE97373.1"/>
    </source>
</evidence>
<keyword evidence="3" id="KW-1185">Reference proteome</keyword>
<dbReference type="AlphaFoldDB" id="A0A858RN26"/>
<reference evidence="2 3" key="1">
    <citation type="submission" date="2020-04" db="EMBL/GenBank/DDBJ databases">
        <title>Luteolibacter sp. G-1-1-1 isolated from soil.</title>
        <authorList>
            <person name="Dahal R.H."/>
        </authorList>
    </citation>
    <scope>NUCLEOTIDE SEQUENCE [LARGE SCALE GENOMIC DNA]</scope>
    <source>
        <strain evidence="2 3">G-1-1-1</strain>
    </source>
</reference>
<keyword evidence="1" id="KW-0812">Transmembrane</keyword>
<accession>A0A858RN26</accession>
<dbReference type="KEGG" id="luo:HHL09_16795"/>